<gene>
    <name evidence="2" type="ORF">NDU88_005012</name>
</gene>
<evidence type="ECO:0000256" key="1">
    <source>
        <dbReference type="SAM" id="MobiDB-lite"/>
    </source>
</evidence>
<evidence type="ECO:0000313" key="2">
    <source>
        <dbReference type="EMBL" id="KAJ1152235.1"/>
    </source>
</evidence>
<dbReference type="EMBL" id="JANPWB010000009">
    <property type="protein sequence ID" value="KAJ1152235.1"/>
    <property type="molecule type" value="Genomic_DNA"/>
</dbReference>
<dbReference type="AlphaFoldDB" id="A0AAV7RJV2"/>
<sequence>MLCAQRCLALGTGCKSRALSRNALLGSGPETSLRGPQRRAAPHAPARRPERPQAVPRRGGSPSGQRPPHADPLLTSRVSAGSVAVVLDGPAPHSVPSTGIKINIRVRGRAPGRAAGLSPAAGVRSEGLGPRAPLSLRRLRGAGRSGHGFPWVLGGRWSPCGRHKSPLPALPALGAGTPPAPAAPARHTALQCGRAPRGAPESRHARRGPGKTLGGNPRPVGTWRDKNPSGIEHLG</sequence>
<keyword evidence="3" id="KW-1185">Reference proteome</keyword>
<name>A0AAV7RJV2_PLEWA</name>
<dbReference type="Proteomes" id="UP001066276">
    <property type="component" value="Chromosome 5"/>
</dbReference>
<organism evidence="2 3">
    <name type="scientific">Pleurodeles waltl</name>
    <name type="common">Iberian ribbed newt</name>
    <dbReference type="NCBI Taxonomy" id="8319"/>
    <lineage>
        <taxon>Eukaryota</taxon>
        <taxon>Metazoa</taxon>
        <taxon>Chordata</taxon>
        <taxon>Craniata</taxon>
        <taxon>Vertebrata</taxon>
        <taxon>Euteleostomi</taxon>
        <taxon>Amphibia</taxon>
        <taxon>Batrachia</taxon>
        <taxon>Caudata</taxon>
        <taxon>Salamandroidea</taxon>
        <taxon>Salamandridae</taxon>
        <taxon>Pleurodelinae</taxon>
        <taxon>Pleurodeles</taxon>
    </lineage>
</organism>
<reference evidence="2" key="1">
    <citation type="journal article" date="2022" name="bioRxiv">
        <title>Sequencing and chromosome-scale assembly of the giantPleurodeles waltlgenome.</title>
        <authorList>
            <person name="Brown T."/>
            <person name="Elewa A."/>
            <person name="Iarovenko S."/>
            <person name="Subramanian E."/>
            <person name="Araus A.J."/>
            <person name="Petzold A."/>
            <person name="Susuki M."/>
            <person name="Suzuki K.-i.T."/>
            <person name="Hayashi T."/>
            <person name="Toyoda A."/>
            <person name="Oliveira C."/>
            <person name="Osipova E."/>
            <person name="Leigh N.D."/>
            <person name="Simon A."/>
            <person name="Yun M.H."/>
        </authorList>
    </citation>
    <scope>NUCLEOTIDE SEQUENCE</scope>
    <source>
        <strain evidence="2">20211129_DDA</strain>
        <tissue evidence="2">Liver</tissue>
    </source>
</reference>
<evidence type="ECO:0000313" key="3">
    <source>
        <dbReference type="Proteomes" id="UP001066276"/>
    </source>
</evidence>
<protein>
    <submittedName>
        <fullName evidence="2">Uncharacterized protein</fullName>
    </submittedName>
</protein>
<accession>A0AAV7RJV2</accession>
<feature type="region of interest" description="Disordered" evidence="1">
    <location>
        <begin position="190"/>
        <end position="235"/>
    </location>
</feature>
<proteinExistence type="predicted"/>
<feature type="region of interest" description="Disordered" evidence="1">
    <location>
        <begin position="25"/>
        <end position="74"/>
    </location>
</feature>
<comment type="caution">
    <text evidence="2">The sequence shown here is derived from an EMBL/GenBank/DDBJ whole genome shotgun (WGS) entry which is preliminary data.</text>
</comment>